<evidence type="ECO:0008006" key="4">
    <source>
        <dbReference type="Google" id="ProtNLM"/>
    </source>
</evidence>
<gene>
    <name evidence="2" type="ORF">SAMN05216360_1179</name>
</gene>
<protein>
    <recommendedName>
        <fullName evidence="4">TnsA endonuclease N-terminal domain-containing protein</fullName>
    </recommendedName>
</protein>
<sequence>MPRRANPKSLPVDGGIATADTTPPASAGRDVTIPTVEEASATEWRSVLPSTADRPLGRFRSSVSNQGVAIIPDRRKGGHPQQVFTESTGEDNSLMVLSTRHDIVEIREQQEATYRDEEGRLRRHYFDFVVTTAEGLRIALAYKPSDRVKALDFEAYLAELATRISPAFADEIKLITEHDFPPIQVANANLINDCRRDQPNDADEAVLEMLGDLTGAVRIADLRDATGYGGEAFRAIVRLIGQRRIVMEGQGRIGGETWVRIAGEVA</sequence>
<keyword evidence="3" id="KW-1185">Reference proteome</keyword>
<dbReference type="Proteomes" id="UP000198704">
    <property type="component" value="Unassembled WGS sequence"/>
</dbReference>
<dbReference type="EMBL" id="FNHS01000017">
    <property type="protein sequence ID" value="SDO22471.1"/>
    <property type="molecule type" value="Genomic_DNA"/>
</dbReference>
<evidence type="ECO:0000313" key="3">
    <source>
        <dbReference type="Proteomes" id="UP000198704"/>
    </source>
</evidence>
<organism evidence="2 3">
    <name type="scientific">Methylobacterium phyllostachyos</name>
    <dbReference type="NCBI Taxonomy" id="582672"/>
    <lineage>
        <taxon>Bacteria</taxon>
        <taxon>Pseudomonadati</taxon>
        <taxon>Pseudomonadota</taxon>
        <taxon>Alphaproteobacteria</taxon>
        <taxon>Hyphomicrobiales</taxon>
        <taxon>Methylobacteriaceae</taxon>
        <taxon>Methylobacterium</taxon>
    </lineage>
</organism>
<dbReference type="AlphaFoldDB" id="A0A1H0HUM8"/>
<evidence type="ECO:0000256" key="1">
    <source>
        <dbReference type="SAM" id="MobiDB-lite"/>
    </source>
</evidence>
<dbReference type="STRING" id="582672.SAMN05216360_1179"/>
<evidence type="ECO:0000313" key="2">
    <source>
        <dbReference type="EMBL" id="SDO22471.1"/>
    </source>
</evidence>
<accession>A0A1H0HUM8</accession>
<proteinExistence type="predicted"/>
<name>A0A1H0HUM8_9HYPH</name>
<reference evidence="3" key="1">
    <citation type="submission" date="2016-10" db="EMBL/GenBank/DDBJ databases">
        <authorList>
            <person name="Varghese N."/>
            <person name="Submissions S."/>
        </authorList>
    </citation>
    <scope>NUCLEOTIDE SEQUENCE [LARGE SCALE GENOMIC DNA]</scope>
    <source>
        <strain evidence="3">BL47</strain>
    </source>
</reference>
<feature type="region of interest" description="Disordered" evidence="1">
    <location>
        <begin position="1"/>
        <end position="29"/>
    </location>
</feature>